<proteinExistence type="inferred from homology"/>
<dbReference type="Proteomes" id="UP001597340">
    <property type="component" value="Unassembled WGS sequence"/>
</dbReference>
<dbReference type="GO" id="GO:0016740">
    <property type="term" value="F:transferase activity"/>
    <property type="evidence" value="ECO:0007669"/>
    <property type="project" value="UniProtKB-KW"/>
</dbReference>
<sequence>MQRMNEIFMNHATTEYRLAEQKAVQYFTSLYTQVINKTYVTTLTEDIQIWKMNHIHHSSWLSFFSRTKRKPDTRDYHRYIQWLNYTGKLDAYLDRSVSYIYMRDLGKALNSPDTQLQIQRVIVDIKKHLIQSTSENGRDQPEFMNLAGVYRWAQKEGIETATIWVINKLRSVSSHIPKEMDAEQAQRKLIKLIIGVVLHVMEEMDDNVSPAERARRLDEAIRLGYSYGLTYPFIDDLLDSQVLTVQEKEQYSCMIRAALLTGTVPELDDWNGNHMKLIQFIHAELSDAFEYIKEHQRPGTQQTFFGQAYVFFHAQDIDRAKVLTRDDYTNEELYIPVILKSSSSRLIARAVMGAPENEGFEQRTFFYGIYNQLADDFADMVDDMKDGAVTPYTYYLKYHDERPDLINPFELYWAVISYLIHNVYDSDAMACEVILDRAINGLKRYKERVGTEKYNEIMEIFASGNSEFNRLIQQMVQKAEDVDFFDKLLRDQLITHLRNNSKEKEDFFNTITTVRHQINNQLKISKPHGIPAMKEQLIDAANYSLEGDGKRIRPILTWVMGVNEYGLDASAIVPLLRSLEYMHTASLIFDDLPTQDNASTRRGRLTLHQVHNSATAELTGLYLIQKAIGEQSSLDQFNAETVLAVIQYSAQKAEDMCMGQAMDLDFKGRALTLEQLNMMCFYKTGVAFEACLVMPAMLAQVKEPEIAALKKFAYHAGIAFQIKDDLLDVEGDLLLLGKPVGKDSENNNSNFVSVLGHEGATKEMWEHYCLAMEALKDIPRNTAFLKHVMNYMINRDR</sequence>
<dbReference type="InterPro" id="IPR008949">
    <property type="entry name" value="Isoprenoid_synthase_dom_sf"/>
</dbReference>
<evidence type="ECO:0000256" key="6">
    <source>
        <dbReference type="ARBA" id="ARBA00023229"/>
    </source>
</evidence>
<comment type="caution">
    <text evidence="7">The sequence shown here is derived from an EMBL/GenBank/DDBJ whole genome shotgun (WGS) entry which is preliminary data.</text>
</comment>
<evidence type="ECO:0000256" key="3">
    <source>
        <dbReference type="ARBA" id="ARBA00022679"/>
    </source>
</evidence>
<keyword evidence="6" id="KW-0414">Isoprene biosynthesis</keyword>
<gene>
    <name evidence="7" type="ORF">ACFQ5D_19070</name>
</gene>
<dbReference type="EC" id="2.5.1.-" evidence="7"/>
<keyword evidence="4" id="KW-0479">Metal-binding</keyword>
<keyword evidence="3 7" id="KW-0808">Transferase</keyword>
<dbReference type="PROSITE" id="PS00723">
    <property type="entry name" value="POLYPRENYL_SYNTHASE_1"/>
    <property type="match status" value="1"/>
</dbReference>
<dbReference type="InterPro" id="IPR033749">
    <property type="entry name" value="Polyprenyl_synt_CS"/>
</dbReference>
<dbReference type="Gene3D" id="1.10.600.10">
    <property type="entry name" value="Farnesyl Diphosphate Synthase"/>
    <property type="match status" value="1"/>
</dbReference>
<evidence type="ECO:0000256" key="1">
    <source>
        <dbReference type="ARBA" id="ARBA00001946"/>
    </source>
</evidence>
<keyword evidence="8" id="KW-1185">Reference proteome</keyword>
<comment type="cofactor">
    <cofactor evidence="1">
        <name>Mg(2+)</name>
        <dbReference type="ChEBI" id="CHEBI:18420"/>
    </cofactor>
</comment>
<keyword evidence="5" id="KW-0460">Magnesium</keyword>
<dbReference type="SUPFAM" id="SSF48576">
    <property type="entry name" value="Terpenoid synthases"/>
    <property type="match status" value="2"/>
</dbReference>
<accession>A0ABW4DJK9</accession>
<dbReference type="SFLD" id="SFLDS00005">
    <property type="entry name" value="Isoprenoid_Synthase_Type_I"/>
    <property type="match status" value="1"/>
</dbReference>
<name>A0ABW4DJK9_9BACL</name>
<evidence type="ECO:0000313" key="8">
    <source>
        <dbReference type="Proteomes" id="UP001597340"/>
    </source>
</evidence>
<dbReference type="EMBL" id="JBHTNZ010000033">
    <property type="protein sequence ID" value="MFD1463440.1"/>
    <property type="molecule type" value="Genomic_DNA"/>
</dbReference>
<comment type="similarity">
    <text evidence="2">Belongs to the FPP/GGPP synthase family.</text>
</comment>
<dbReference type="PANTHER" id="PTHR43281:SF1">
    <property type="entry name" value="FARNESYL DIPHOSPHATE SYNTHASE"/>
    <property type="match status" value="1"/>
</dbReference>
<dbReference type="CDD" id="cd00685">
    <property type="entry name" value="Trans_IPPS_HT"/>
    <property type="match status" value="1"/>
</dbReference>
<reference evidence="8" key="1">
    <citation type="journal article" date="2019" name="Int. J. Syst. Evol. Microbiol.">
        <title>The Global Catalogue of Microorganisms (GCM) 10K type strain sequencing project: providing services to taxonomists for standard genome sequencing and annotation.</title>
        <authorList>
            <consortium name="The Broad Institute Genomics Platform"/>
            <consortium name="The Broad Institute Genome Sequencing Center for Infectious Disease"/>
            <person name="Wu L."/>
            <person name="Ma J."/>
        </authorList>
    </citation>
    <scope>NUCLEOTIDE SEQUENCE [LARGE SCALE GENOMIC DNA]</scope>
    <source>
        <strain evidence="8">CCM 9147</strain>
    </source>
</reference>
<evidence type="ECO:0000313" key="7">
    <source>
        <dbReference type="EMBL" id="MFD1463440.1"/>
    </source>
</evidence>
<evidence type="ECO:0000256" key="2">
    <source>
        <dbReference type="ARBA" id="ARBA00006706"/>
    </source>
</evidence>
<evidence type="ECO:0000256" key="4">
    <source>
        <dbReference type="ARBA" id="ARBA00022723"/>
    </source>
</evidence>
<organism evidence="7 8">
    <name type="scientific">Paenibacillus farraposensis</name>
    <dbReference type="NCBI Taxonomy" id="2807095"/>
    <lineage>
        <taxon>Bacteria</taxon>
        <taxon>Bacillati</taxon>
        <taxon>Bacillota</taxon>
        <taxon>Bacilli</taxon>
        <taxon>Bacillales</taxon>
        <taxon>Paenibacillaceae</taxon>
        <taxon>Paenibacillus</taxon>
    </lineage>
</organism>
<dbReference type="InterPro" id="IPR000092">
    <property type="entry name" value="Polyprenyl_synt"/>
</dbReference>
<dbReference type="RefSeq" id="WP_229524728.1">
    <property type="nucleotide sequence ID" value="NZ_JAFFQR010000064.1"/>
</dbReference>
<protein>
    <submittedName>
        <fullName evidence="7">Polyprenyl synthetase family protein</fullName>
        <ecNumber evidence="7">2.5.1.-</ecNumber>
    </submittedName>
</protein>
<evidence type="ECO:0000256" key="5">
    <source>
        <dbReference type="ARBA" id="ARBA00022842"/>
    </source>
</evidence>
<dbReference type="Pfam" id="PF00348">
    <property type="entry name" value="polyprenyl_synt"/>
    <property type="match status" value="1"/>
</dbReference>
<dbReference type="PANTHER" id="PTHR43281">
    <property type="entry name" value="FARNESYL DIPHOSPHATE SYNTHASE"/>
    <property type="match status" value="1"/>
</dbReference>